<keyword evidence="2" id="KW-1185">Reference proteome</keyword>
<accession>H6L8I3</accession>
<dbReference type="KEGG" id="sgn:SGRA_3993"/>
<sequence length="69" mass="7648">MFFWGLPPSAAGPLLGSQVCSALRFFRFAQKARSAAARHPFRPLGLRRLCRLLVETSSHIIAVLLRNGL</sequence>
<organism evidence="1 2">
    <name type="scientific">Saprospira grandis (strain Lewin)</name>
    <dbReference type="NCBI Taxonomy" id="984262"/>
    <lineage>
        <taxon>Bacteria</taxon>
        <taxon>Pseudomonadati</taxon>
        <taxon>Bacteroidota</taxon>
        <taxon>Saprospiria</taxon>
        <taxon>Saprospirales</taxon>
        <taxon>Saprospiraceae</taxon>
        <taxon>Saprospira</taxon>
    </lineage>
</organism>
<evidence type="ECO:0000313" key="1">
    <source>
        <dbReference type="EMBL" id="AFC26708.1"/>
    </source>
</evidence>
<dbReference type="Proteomes" id="UP000007519">
    <property type="component" value="Chromosome"/>
</dbReference>
<proteinExistence type="predicted"/>
<reference evidence="1 2" key="1">
    <citation type="journal article" date="2012" name="Stand. Genomic Sci.">
        <title>Complete genome sequencing and analysis of Saprospira grandis str. Lewin, a predatory marine bacterium.</title>
        <authorList>
            <person name="Saw J.H."/>
            <person name="Yuryev A."/>
            <person name="Kanbe M."/>
            <person name="Hou S."/>
            <person name="Young A.G."/>
            <person name="Aizawa S."/>
            <person name="Alam M."/>
        </authorList>
    </citation>
    <scope>NUCLEOTIDE SEQUENCE [LARGE SCALE GENOMIC DNA]</scope>
    <source>
        <strain evidence="1 2">Lewin</strain>
    </source>
</reference>
<evidence type="ECO:0000313" key="2">
    <source>
        <dbReference type="Proteomes" id="UP000007519"/>
    </source>
</evidence>
<dbReference type="AlphaFoldDB" id="H6L8I3"/>
<name>H6L8I3_SAPGL</name>
<protein>
    <submittedName>
        <fullName evidence="1">Uncharacterized protein</fullName>
    </submittedName>
</protein>
<dbReference type="HOGENOM" id="CLU_199827_0_0_10"/>
<gene>
    <name evidence="1" type="ordered locus">SGRA_3993</name>
</gene>
<dbReference type="EMBL" id="CP002831">
    <property type="protein sequence ID" value="AFC26708.1"/>
    <property type="molecule type" value="Genomic_DNA"/>
</dbReference>